<accession>A0A6A6PAF1</accession>
<dbReference type="PROSITE" id="PS00028">
    <property type="entry name" value="ZINC_FINGER_C2H2_1"/>
    <property type="match status" value="1"/>
</dbReference>
<feature type="compositionally biased region" description="Low complexity" evidence="1">
    <location>
        <begin position="986"/>
        <end position="1008"/>
    </location>
</feature>
<keyword evidence="4" id="KW-1185">Reference proteome</keyword>
<evidence type="ECO:0000259" key="2">
    <source>
        <dbReference type="PROSITE" id="PS00028"/>
    </source>
</evidence>
<feature type="compositionally biased region" description="Low complexity" evidence="1">
    <location>
        <begin position="1091"/>
        <end position="1103"/>
    </location>
</feature>
<feature type="region of interest" description="Disordered" evidence="1">
    <location>
        <begin position="1"/>
        <end position="66"/>
    </location>
</feature>
<name>A0A6A6PAF1_9PEZI</name>
<feature type="region of interest" description="Disordered" evidence="1">
    <location>
        <begin position="1215"/>
        <end position="1277"/>
    </location>
</feature>
<organism evidence="3 4">
    <name type="scientific">Lineolata rhizophorae</name>
    <dbReference type="NCBI Taxonomy" id="578093"/>
    <lineage>
        <taxon>Eukaryota</taxon>
        <taxon>Fungi</taxon>
        <taxon>Dikarya</taxon>
        <taxon>Ascomycota</taxon>
        <taxon>Pezizomycotina</taxon>
        <taxon>Dothideomycetes</taxon>
        <taxon>Dothideomycetes incertae sedis</taxon>
        <taxon>Lineolatales</taxon>
        <taxon>Lineolataceae</taxon>
        <taxon>Lineolata</taxon>
    </lineage>
</organism>
<feature type="compositionally biased region" description="Low complexity" evidence="1">
    <location>
        <begin position="182"/>
        <end position="194"/>
    </location>
</feature>
<feature type="compositionally biased region" description="Polar residues" evidence="1">
    <location>
        <begin position="649"/>
        <end position="659"/>
    </location>
</feature>
<evidence type="ECO:0000256" key="1">
    <source>
        <dbReference type="SAM" id="MobiDB-lite"/>
    </source>
</evidence>
<dbReference type="OrthoDB" id="5424797at2759"/>
<feature type="domain" description="C2H2-type" evidence="2">
    <location>
        <begin position="1117"/>
        <end position="1140"/>
    </location>
</feature>
<feature type="compositionally biased region" description="Basic and acidic residues" evidence="1">
    <location>
        <begin position="960"/>
        <end position="981"/>
    </location>
</feature>
<feature type="compositionally biased region" description="Acidic residues" evidence="1">
    <location>
        <begin position="888"/>
        <end position="902"/>
    </location>
</feature>
<feature type="compositionally biased region" description="Polar residues" evidence="1">
    <location>
        <begin position="136"/>
        <end position="154"/>
    </location>
</feature>
<feature type="compositionally biased region" description="Low complexity" evidence="1">
    <location>
        <begin position="227"/>
        <end position="243"/>
    </location>
</feature>
<feature type="compositionally biased region" description="Low complexity" evidence="1">
    <location>
        <begin position="931"/>
        <end position="940"/>
    </location>
</feature>
<feature type="compositionally biased region" description="Basic and acidic residues" evidence="1">
    <location>
        <begin position="295"/>
        <end position="372"/>
    </location>
</feature>
<dbReference type="EMBL" id="MU001672">
    <property type="protein sequence ID" value="KAF2460849.1"/>
    <property type="molecule type" value="Genomic_DNA"/>
</dbReference>
<feature type="compositionally biased region" description="Low complexity" evidence="1">
    <location>
        <begin position="452"/>
        <end position="463"/>
    </location>
</feature>
<feature type="compositionally biased region" description="Low complexity" evidence="1">
    <location>
        <begin position="373"/>
        <end position="404"/>
    </location>
</feature>
<evidence type="ECO:0000313" key="3">
    <source>
        <dbReference type="EMBL" id="KAF2460849.1"/>
    </source>
</evidence>
<feature type="compositionally biased region" description="Polar residues" evidence="1">
    <location>
        <begin position="106"/>
        <end position="117"/>
    </location>
</feature>
<feature type="compositionally biased region" description="Low complexity" evidence="1">
    <location>
        <begin position="43"/>
        <end position="62"/>
    </location>
</feature>
<protein>
    <recommendedName>
        <fullName evidence="2">C2H2-type domain-containing protein</fullName>
    </recommendedName>
</protein>
<feature type="region of interest" description="Disordered" evidence="1">
    <location>
        <begin position="133"/>
        <end position="249"/>
    </location>
</feature>
<proteinExistence type="predicted"/>
<feature type="compositionally biased region" description="Polar residues" evidence="1">
    <location>
        <begin position="472"/>
        <end position="500"/>
    </location>
</feature>
<evidence type="ECO:0000313" key="4">
    <source>
        <dbReference type="Proteomes" id="UP000799766"/>
    </source>
</evidence>
<feature type="compositionally biased region" description="Polar residues" evidence="1">
    <location>
        <begin position="511"/>
        <end position="531"/>
    </location>
</feature>
<dbReference type="InterPro" id="IPR013087">
    <property type="entry name" value="Znf_C2H2_type"/>
</dbReference>
<feature type="compositionally biased region" description="Low complexity" evidence="1">
    <location>
        <begin position="155"/>
        <end position="166"/>
    </location>
</feature>
<feature type="region of interest" description="Disordered" evidence="1">
    <location>
        <begin position="1056"/>
        <end position="1108"/>
    </location>
</feature>
<sequence length="1328" mass="145203">MGPNDYSEYYNVSQSQSYPNCQQHPQRTSSNQYADYQQHHGRPTYASTPQYQQPQQKAQQAYDHSQYTQDYSAAAALGNLANYGSSAATGLTTAASLPSPHLPNGAASNSGDAYSAAPTNAYSTAQSTAYYDPATSAAQDQRIPQSFTQYEQQTSSHSRPSSVNSRRQVDSPTMEEQRRRAAALSAAVSASRIAQPQRMQQHHSMHQTSVRPHSPAQAQQHASPRQTVNHHTTPTSSSSTSHGHSSDRSHRMLPTVLEPLQHGVSSTPSGYQYNGNTNLTVDPSQVYNPWPEMQRKEAERVHREEEARRLEEDAKRKRKAEEAERKAAEKRRREQERIRMEEEARQQAQRRAQEERKTQEAEARRNAARTKEAATATTTTTAPAAAQYQAPAASTVPSTSVPKSTDADLEGEIRALMLKMREYNKKDPALLAKIWTQERDEHTRSQATVRASETSAQPQQTQPSPKPTPVQLQQNVPTVSPRNAPNQAARRTQPHQSSNGEGFLQPPKPSPNTTAQSVIPASQPSAENQSARPPATAVPVKKGSATLWPADKKNDLAAAAADWLNCIPKNSQRRVHLEEISRILDSHPSYIELCEKLEGKGIELERASFAKALLTAVPDINSSGKPGQGPKPTPRPIGTQPPSLPPTRPQVNPDLNGTGPSLVGPIQIVDYDTGHHPSVHSATENCTPTPGTSQTSPAASQGGQRSVSIATPTAEDQLRKPLSKSDAARKRNFSDIVDLTLLSDDEQPPPKKLMTKDRDSPRPSTSRFGGKLPTQAPAREPSSALHGIDSDLAQLLRPVALENLKFAPDLVQPIDRSKVKRRSHYDTRTICRDVLLAAGRHPHMRPLNAHLEPLRTHFKQVDSSSDLSTFRWDLVDPDPPDKMQLDLPDPEANDEDADDESEEDHKPRTRVQQAVITGGAAIAVEIGVPASSRSKGGPLSKPKPPRASDPRIRSRPYGSVDERSEPAPDRPQHGETNTERHGRGRPTGTGRTTQTAAAPPVPTSSPAAFQRAEAPNSAPSRSTGYAAFRQQLSSDGTKKKGRPVGWRKAIHGSAAVRARLSSEHPPNGTASPSPSGLRNARTGSAPRGRGRPPTSAPTSATAAPPRPPEPNYAVYKCEWKNCAGQLHNLDVLRKHVRKIHGLGQRGAVGSAVTITGRYQCWWATCGSLQEVRDLTTGELEEKFKRHEFRNMNDWEAHIELRHFRPLAWKLGDGPKGGLSDANDSEAAESYLSDSTGRQVTPHVSLPHSPTSVAVPRVPSAQQQQQYRGPGRPPKISDEERARQALKDLERKKRAVGFGIDRSGATLANDKRRMGFIDDDDEELVVTDG</sequence>
<feature type="region of interest" description="Disordered" evidence="1">
    <location>
        <begin position="619"/>
        <end position="784"/>
    </location>
</feature>
<feature type="region of interest" description="Disordered" evidence="1">
    <location>
        <begin position="295"/>
        <end position="408"/>
    </location>
</feature>
<feature type="compositionally biased region" description="Polar residues" evidence="1">
    <location>
        <begin position="206"/>
        <end position="226"/>
    </location>
</feature>
<feature type="compositionally biased region" description="Polar residues" evidence="1">
    <location>
        <begin position="680"/>
        <end position="711"/>
    </location>
</feature>
<reference evidence="3" key="1">
    <citation type="journal article" date="2020" name="Stud. Mycol.">
        <title>101 Dothideomycetes genomes: a test case for predicting lifestyles and emergence of pathogens.</title>
        <authorList>
            <person name="Haridas S."/>
            <person name="Albert R."/>
            <person name="Binder M."/>
            <person name="Bloem J."/>
            <person name="Labutti K."/>
            <person name="Salamov A."/>
            <person name="Andreopoulos B."/>
            <person name="Baker S."/>
            <person name="Barry K."/>
            <person name="Bills G."/>
            <person name="Bluhm B."/>
            <person name="Cannon C."/>
            <person name="Castanera R."/>
            <person name="Culley D."/>
            <person name="Daum C."/>
            <person name="Ezra D."/>
            <person name="Gonzalez J."/>
            <person name="Henrissat B."/>
            <person name="Kuo A."/>
            <person name="Liang C."/>
            <person name="Lipzen A."/>
            <person name="Lutzoni F."/>
            <person name="Magnuson J."/>
            <person name="Mondo S."/>
            <person name="Nolan M."/>
            <person name="Ohm R."/>
            <person name="Pangilinan J."/>
            <person name="Park H.-J."/>
            <person name="Ramirez L."/>
            <person name="Alfaro M."/>
            <person name="Sun H."/>
            <person name="Tritt A."/>
            <person name="Yoshinaga Y."/>
            <person name="Zwiers L.-H."/>
            <person name="Turgeon B."/>
            <person name="Goodwin S."/>
            <person name="Spatafora J."/>
            <person name="Crous P."/>
            <person name="Grigoriev I."/>
        </authorList>
    </citation>
    <scope>NUCLEOTIDE SEQUENCE</scope>
    <source>
        <strain evidence="3">ATCC 16933</strain>
    </source>
</reference>
<feature type="region of interest" description="Disordered" evidence="1">
    <location>
        <begin position="927"/>
        <end position="1023"/>
    </location>
</feature>
<dbReference type="Proteomes" id="UP000799766">
    <property type="component" value="Unassembled WGS sequence"/>
</dbReference>
<feature type="region of interest" description="Disordered" evidence="1">
    <location>
        <begin position="870"/>
        <end position="911"/>
    </location>
</feature>
<feature type="region of interest" description="Disordered" evidence="1">
    <location>
        <begin position="91"/>
        <end position="117"/>
    </location>
</feature>
<feature type="compositionally biased region" description="Polar residues" evidence="1">
    <location>
        <begin position="10"/>
        <end position="35"/>
    </location>
</feature>
<gene>
    <name evidence="3" type="ORF">BDY21DRAFT_333594</name>
</gene>
<feature type="region of interest" description="Disordered" evidence="1">
    <location>
        <begin position="436"/>
        <end position="542"/>
    </location>
</feature>